<feature type="binding site" evidence="9">
    <location>
        <begin position="28"/>
        <end position="29"/>
    </location>
    <ligand>
        <name>ATP</name>
        <dbReference type="ChEBI" id="CHEBI:30616"/>
    </ligand>
</feature>
<dbReference type="GO" id="GO:0015937">
    <property type="term" value="P:coenzyme A biosynthetic process"/>
    <property type="evidence" value="ECO:0007669"/>
    <property type="project" value="UniProtKB-UniRule"/>
</dbReference>
<evidence type="ECO:0000256" key="3">
    <source>
        <dbReference type="ARBA" id="ARBA00022695"/>
    </source>
</evidence>
<keyword evidence="5 9" id="KW-0067">ATP-binding</keyword>
<evidence type="ECO:0000256" key="4">
    <source>
        <dbReference type="ARBA" id="ARBA00022741"/>
    </source>
</evidence>
<dbReference type="AlphaFoldDB" id="A0A8H1QLP5"/>
<keyword evidence="3 9" id="KW-0548">Nucleotidyltransferase</keyword>
<proteinExistence type="inferred from homology"/>
<keyword evidence="4 9" id="KW-0547">Nucleotide-binding</keyword>
<dbReference type="GO" id="GO:0005524">
    <property type="term" value="F:ATP binding"/>
    <property type="evidence" value="ECO:0007669"/>
    <property type="project" value="UniProtKB-KW"/>
</dbReference>
<dbReference type="FunFam" id="3.40.50.620:FF:000012">
    <property type="entry name" value="Phosphopantetheine adenylyltransferase"/>
    <property type="match status" value="1"/>
</dbReference>
<dbReference type="EMBL" id="RCIY01000088">
    <property type="protein sequence ID" value="TGG78091.1"/>
    <property type="molecule type" value="Genomic_DNA"/>
</dbReference>
<evidence type="ECO:0000256" key="8">
    <source>
        <dbReference type="ARBA" id="ARBA00029346"/>
    </source>
</evidence>
<dbReference type="Gene3D" id="3.40.50.620">
    <property type="entry name" value="HUPs"/>
    <property type="match status" value="1"/>
</dbReference>
<keyword evidence="1 9" id="KW-0963">Cytoplasm</keyword>
<dbReference type="InterPro" id="IPR001980">
    <property type="entry name" value="PPAT"/>
</dbReference>
<evidence type="ECO:0000313" key="11">
    <source>
        <dbReference type="EMBL" id="TGG78091.1"/>
    </source>
</evidence>
<comment type="caution">
    <text evidence="11">The sequence shown here is derived from an EMBL/GenBank/DDBJ whole genome shotgun (WGS) entry which is preliminary data.</text>
</comment>
<feature type="binding site" evidence="9">
    <location>
        <position position="28"/>
    </location>
    <ligand>
        <name>substrate</name>
    </ligand>
</feature>
<dbReference type="EC" id="2.7.7.3" evidence="9"/>
<evidence type="ECO:0000256" key="9">
    <source>
        <dbReference type="HAMAP-Rule" id="MF_00151"/>
    </source>
</evidence>
<name>A0A8H1QLP5_9ACTN</name>
<evidence type="ECO:0000256" key="7">
    <source>
        <dbReference type="ARBA" id="ARBA00022993"/>
    </source>
</evidence>
<dbReference type="CDD" id="cd02163">
    <property type="entry name" value="PPAT"/>
    <property type="match status" value="1"/>
</dbReference>
<dbReference type="InterPro" id="IPR004821">
    <property type="entry name" value="Cyt_trans-like"/>
</dbReference>
<dbReference type="InterPro" id="IPR014729">
    <property type="entry name" value="Rossmann-like_a/b/a_fold"/>
</dbReference>
<dbReference type="PANTHER" id="PTHR21342">
    <property type="entry name" value="PHOSPHOPANTETHEINE ADENYLYLTRANSFERASE"/>
    <property type="match status" value="1"/>
</dbReference>
<evidence type="ECO:0000256" key="5">
    <source>
        <dbReference type="ARBA" id="ARBA00022840"/>
    </source>
</evidence>
<accession>A0A8H1QLP5</accession>
<sequence>MTSPEAEPGPRREESEEVPVRRAVCPGSFDPITNGHLDIIDRASRLYDTVYVAVMINKSKKGLFTVDERIDLIRQVTEDLGNVRVEAFHGLLVDFCKDREIPAIVKGLRAVSDFDYELQMAQMNNGLSGVETLFVPTNPTYSFLSSSLVKEVAAWGGDVSHLVPETVNRALAERLSKP</sequence>
<comment type="subcellular location">
    <subcellularLocation>
        <location evidence="9">Cytoplasm</location>
    </subcellularLocation>
</comment>
<feature type="binding site" evidence="9">
    <location>
        <position position="60"/>
    </location>
    <ligand>
        <name>substrate</name>
    </ligand>
</feature>
<comment type="catalytic activity">
    <reaction evidence="8 9">
        <text>(R)-4'-phosphopantetheine + ATP + H(+) = 3'-dephospho-CoA + diphosphate</text>
        <dbReference type="Rhea" id="RHEA:19801"/>
        <dbReference type="ChEBI" id="CHEBI:15378"/>
        <dbReference type="ChEBI" id="CHEBI:30616"/>
        <dbReference type="ChEBI" id="CHEBI:33019"/>
        <dbReference type="ChEBI" id="CHEBI:57328"/>
        <dbReference type="ChEBI" id="CHEBI:61723"/>
        <dbReference type="EC" id="2.7.7.3"/>
    </reaction>
</comment>
<dbReference type="UniPathway" id="UPA00241">
    <property type="reaction ID" value="UER00355"/>
</dbReference>
<feature type="binding site" evidence="9">
    <location>
        <position position="92"/>
    </location>
    <ligand>
        <name>substrate</name>
    </ligand>
</feature>
<feature type="binding site" evidence="9">
    <location>
        <begin position="107"/>
        <end position="109"/>
    </location>
    <ligand>
        <name>ATP</name>
        <dbReference type="ChEBI" id="CHEBI:30616"/>
    </ligand>
</feature>
<reference evidence="11 12" key="1">
    <citation type="submission" date="2018-10" db="EMBL/GenBank/DDBJ databases">
        <title>Isolation of pseudouridimycin from Streptomyces albus DSM 40763.</title>
        <authorList>
            <person name="Rosenqvist P."/>
            <person name="Metsae-Ketelae M."/>
            <person name="Virta P."/>
        </authorList>
    </citation>
    <scope>NUCLEOTIDE SEQUENCE [LARGE SCALE GENOMIC DNA]</scope>
    <source>
        <strain evidence="11 12">DSM 40763</strain>
    </source>
</reference>
<evidence type="ECO:0000313" key="12">
    <source>
        <dbReference type="Proteomes" id="UP000298111"/>
    </source>
</evidence>
<dbReference type="GO" id="GO:0004595">
    <property type="term" value="F:pantetheine-phosphate adenylyltransferase activity"/>
    <property type="evidence" value="ECO:0007669"/>
    <property type="project" value="UniProtKB-UniRule"/>
</dbReference>
<keyword evidence="7 9" id="KW-0173">Coenzyme A biosynthesis</keyword>
<dbReference type="NCBIfam" id="TIGR01510">
    <property type="entry name" value="coaD_prev_kdtB"/>
    <property type="match status" value="1"/>
</dbReference>
<comment type="similarity">
    <text evidence="9">Belongs to the bacterial CoaD family.</text>
</comment>
<gene>
    <name evidence="9" type="primary">coaD</name>
    <name evidence="11" type="ORF">D8771_25910</name>
</gene>
<dbReference type="PRINTS" id="PR01020">
    <property type="entry name" value="LPSBIOSNTHSS"/>
</dbReference>
<dbReference type="PANTHER" id="PTHR21342:SF1">
    <property type="entry name" value="PHOSPHOPANTETHEINE ADENYLYLTRANSFERASE"/>
    <property type="match status" value="1"/>
</dbReference>
<dbReference type="HAMAP" id="MF_00151">
    <property type="entry name" value="PPAT_bact"/>
    <property type="match status" value="1"/>
</dbReference>
<comment type="cofactor">
    <cofactor evidence="9">
        <name>Mg(2+)</name>
        <dbReference type="ChEBI" id="CHEBI:18420"/>
    </cofactor>
</comment>
<evidence type="ECO:0000256" key="1">
    <source>
        <dbReference type="ARBA" id="ARBA00022490"/>
    </source>
</evidence>
<dbReference type="GO" id="GO:0005737">
    <property type="term" value="C:cytoplasm"/>
    <property type="evidence" value="ECO:0007669"/>
    <property type="project" value="UniProtKB-SubCell"/>
</dbReference>
<feature type="domain" description="Cytidyltransferase-like" evidence="10">
    <location>
        <begin position="24"/>
        <end position="151"/>
    </location>
</feature>
<protein>
    <recommendedName>
        <fullName evidence="9">Phosphopantetheine adenylyltransferase</fullName>
        <ecNumber evidence="9">2.7.7.3</ecNumber>
    </recommendedName>
    <alternativeName>
        <fullName evidence="9">Dephospho-CoA pyrophosphorylase</fullName>
    </alternativeName>
    <alternativeName>
        <fullName evidence="9">Pantetheine-phosphate adenylyltransferase</fullName>
        <shortName evidence="9">PPAT</shortName>
    </alternativeName>
</protein>
<evidence type="ECO:0000256" key="6">
    <source>
        <dbReference type="ARBA" id="ARBA00022842"/>
    </source>
</evidence>
<dbReference type="NCBIfam" id="TIGR00125">
    <property type="entry name" value="cyt_tran_rel"/>
    <property type="match status" value="1"/>
</dbReference>
<feature type="binding site" evidence="9">
    <location>
        <position position="36"/>
    </location>
    <ligand>
        <name>ATP</name>
        <dbReference type="ChEBI" id="CHEBI:30616"/>
    </ligand>
</feature>
<comment type="pathway">
    <text evidence="9">Cofactor biosynthesis; coenzyme A biosynthesis; CoA from (R)-pantothenate: step 4/5.</text>
</comment>
<keyword evidence="2 9" id="KW-0808">Transferase</keyword>
<comment type="function">
    <text evidence="9">Reversibly transfers an adenylyl group from ATP to 4'-phosphopantetheine, yielding dephospho-CoA (dPCoA) and pyrophosphate.</text>
</comment>
<keyword evidence="6 9" id="KW-0460">Magnesium</keyword>
<comment type="subunit">
    <text evidence="9">Homohexamer.</text>
</comment>
<feature type="binding site" evidence="9">
    <location>
        <position position="106"/>
    </location>
    <ligand>
        <name>substrate</name>
    </ligand>
</feature>
<dbReference type="SUPFAM" id="SSF52374">
    <property type="entry name" value="Nucleotidylyl transferase"/>
    <property type="match status" value="1"/>
</dbReference>
<evidence type="ECO:0000256" key="2">
    <source>
        <dbReference type="ARBA" id="ARBA00022679"/>
    </source>
</evidence>
<organism evidence="11 12">
    <name type="scientific">Streptomyces albus</name>
    <dbReference type="NCBI Taxonomy" id="1888"/>
    <lineage>
        <taxon>Bacteria</taxon>
        <taxon>Bacillati</taxon>
        <taxon>Actinomycetota</taxon>
        <taxon>Actinomycetes</taxon>
        <taxon>Kitasatosporales</taxon>
        <taxon>Streptomycetaceae</taxon>
        <taxon>Streptomyces</taxon>
    </lineage>
</organism>
<feature type="site" description="Transition state stabilizer" evidence="9">
    <location>
        <position position="36"/>
    </location>
</feature>
<dbReference type="Proteomes" id="UP000298111">
    <property type="component" value="Unassembled WGS sequence"/>
</dbReference>
<feature type="binding site" evidence="9">
    <location>
        <position position="117"/>
    </location>
    <ligand>
        <name>ATP</name>
        <dbReference type="ChEBI" id="CHEBI:30616"/>
    </ligand>
</feature>
<dbReference type="Pfam" id="PF01467">
    <property type="entry name" value="CTP_transf_like"/>
    <property type="match status" value="1"/>
</dbReference>
<evidence type="ECO:0000259" key="10">
    <source>
        <dbReference type="Pfam" id="PF01467"/>
    </source>
</evidence>
<feature type="binding site" evidence="9">
    <location>
        <begin position="141"/>
        <end position="147"/>
    </location>
    <ligand>
        <name>ATP</name>
        <dbReference type="ChEBI" id="CHEBI:30616"/>
    </ligand>
</feature>